<evidence type="ECO:0000256" key="1">
    <source>
        <dbReference type="SAM" id="SignalP"/>
    </source>
</evidence>
<dbReference type="InterPro" id="IPR050491">
    <property type="entry name" value="AmpC-like"/>
</dbReference>
<dbReference type="InterPro" id="IPR021860">
    <property type="entry name" value="Peptidase_S12_Pab87-rel_C"/>
</dbReference>
<dbReference type="SUPFAM" id="SSF56601">
    <property type="entry name" value="beta-lactamase/transpeptidase-like"/>
    <property type="match status" value="1"/>
</dbReference>
<proteinExistence type="predicted"/>
<dbReference type="AlphaFoldDB" id="A0A432VW93"/>
<dbReference type="PANTHER" id="PTHR46825">
    <property type="entry name" value="D-ALANYL-D-ALANINE-CARBOXYPEPTIDASE/ENDOPEPTIDASE AMPH"/>
    <property type="match status" value="1"/>
</dbReference>
<dbReference type="EMBL" id="PIPI01000002">
    <property type="protein sequence ID" value="RUO20764.1"/>
    <property type="molecule type" value="Genomic_DNA"/>
</dbReference>
<evidence type="ECO:0000313" key="4">
    <source>
        <dbReference type="EMBL" id="RUO20764.1"/>
    </source>
</evidence>
<keyword evidence="5" id="KW-1185">Reference proteome</keyword>
<keyword evidence="1" id="KW-0732">Signal</keyword>
<feature type="domain" description="Beta-lactamase-related" evidence="2">
    <location>
        <begin position="59"/>
        <end position="392"/>
    </location>
</feature>
<feature type="signal peptide" evidence="1">
    <location>
        <begin position="1"/>
        <end position="24"/>
    </location>
</feature>
<dbReference type="InterPro" id="IPR001466">
    <property type="entry name" value="Beta-lactam-related"/>
</dbReference>
<sequence length="544" mass="60632">MLRFKTISILIAGVLVASTQAACASPAASSAASTTPATAISAQVTQASASTDALAGLNEQIEQGRQDWGVPGMAVAIVHRDQVIHAEGYGVLRQSEAAAVNADTLFGVASTTKAMTAAALAMLVDEGKLDWDDKVIDYLPWFQLADPWVTREVTIRDLLTHRVGVGRMTGNRLQFMPTADRRTVIEAMRHHEFEAPFRSRYVYSNVMYSVAGEVVAAISGMSWDEFMAERLFKPLNMQRSNTSITQFAANDANIAWPHQWIDGELVEIQRRNFDNVGASASVNTSVNDMAQWIRLQLGEPGVYQGQRLLSEAVMREMHHPQIATGRGDRSEPIRAYGLGWTLDNYRGLQRSQHGGATDGFNTNLVLVPELDLGIVVVTNTFSSYQVAVANDIIDRIAGLERRDWSADMLARYQRSYDAAMAEREAIHAARQTGTKPSLSHEQLLGRYHDAQYGEVEVFATENGGLALHFWDDGVSILDLEHWHHDTWRASYRNRAQREKFVHFTRDRDGNAATLEVTWTLRPVLTQVGIYPTNYYRNTSFQRVN</sequence>
<feature type="chain" id="PRO_5019219448" evidence="1">
    <location>
        <begin position="25"/>
        <end position="544"/>
    </location>
</feature>
<dbReference type="RefSeq" id="WP_126791981.1">
    <property type="nucleotide sequence ID" value="NZ_PIPI01000002.1"/>
</dbReference>
<evidence type="ECO:0000259" key="2">
    <source>
        <dbReference type="Pfam" id="PF00144"/>
    </source>
</evidence>
<dbReference type="Pfam" id="PF11954">
    <property type="entry name" value="DUF3471"/>
    <property type="match status" value="1"/>
</dbReference>
<dbReference type="InterPro" id="IPR012338">
    <property type="entry name" value="Beta-lactam/transpept-like"/>
</dbReference>
<reference evidence="4 5" key="1">
    <citation type="journal article" date="2011" name="Front. Microbiol.">
        <title>Genomic signatures of strain selection and enhancement in Bacillus atrophaeus var. globigii, a historical biowarfare simulant.</title>
        <authorList>
            <person name="Gibbons H.S."/>
            <person name="Broomall S.M."/>
            <person name="McNew L.A."/>
            <person name="Daligault H."/>
            <person name="Chapman C."/>
            <person name="Bruce D."/>
            <person name="Karavis M."/>
            <person name="Krepps M."/>
            <person name="McGregor P.A."/>
            <person name="Hong C."/>
            <person name="Park K.H."/>
            <person name="Akmal A."/>
            <person name="Feldman A."/>
            <person name="Lin J.S."/>
            <person name="Chang W.E."/>
            <person name="Higgs B.W."/>
            <person name="Demirev P."/>
            <person name="Lindquist J."/>
            <person name="Liem A."/>
            <person name="Fochler E."/>
            <person name="Read T.D."/>
            <person name="Tapia R."/>
            <person name="Johnson S."/>
            <person name="Bishop-Lilly K.A."/>
            <person name="Detter C."/>
            <person name="Han C."/>
            <person name="Sozhamannan S."/>
            <person name="Rosenzweig C.N."/>
            <person name="Skowronski E.W."/>
        </authorList>
    </citation>
    <scope>NUCLEOTIDE SEQUENCE [LARGE SCALE GENOMIC DNA]</scope>
    <source>
        <strain evidence="4 5">AK5</strain>
    </source>
</reference>
<protein>
    <submittedName>
        <fullName evidence="4">Serine hydrolase</fullName>
    </submittedName>
</protein>
<name>A0A432VW93_9GAMM</name>
<evidence type="ECO:0000259" key="3">
    <source>
        <dbReference type="Pfam" id="PF11954"/>
    </source>
</evidence>
<dbReference type="GO" id="GO:0016787">
    <property type="term" value="F:hydrolase activity"/>
    <property type="evidence" value="ECO:0007669"/>
    <property type="project" value="UniProtKB-KW"/>
</dbReference>
<dbReference type="OrthoDB" id="119951at2"/>
<dbReference type="Pfam" id="PF00144">
    <property type="entry name" value="Beta-lactamase"/>
    <property type="match status" value="1"/>
</dbReference>
<comment type="caution">
    <text evidence="4">The sequence shown here is derived from an EMBL/GenBank/DDBJ whole genome shotgun (WGS) entry which is preliminary data.</text>
</comment>
<organism evidence="4 5">
    <name type="scientific">Aliidiomarina haloalkalitolerans</name>
    <dbReference type="NCBI Taxonomy" id="859059"/>
    <lineage>
        <taxon>Bacteria</taxon>
        <taxon>Pseudomonadati</taxon>
        <taxon>Pseudomonadota</taxon>
        <taxon>Gammaproteobacteria</taxon>
        <taxon>Alteromonadales</taxon>
        <taxon>Idiomarinaceae</taxon>
        <taxon>Aliidiomarina</taxon>
    </lineage>
</organism>
<dbReference type="Gene3D" id="3.40.710.10">
    <property type="entry name" value="DD-peptidase/beta-lactamase superfamily"/>
    <property type="match status" value="1"/>
</dbReference>
<feature type="domain" description="Peptidase S12 Pab87-related C-terminal" evidence="3">
    <location>
        <begin position="430"/>
        <end position="518"/>
    </location>
</feature>
<dbReference type="Gene3D" id="2.40.128.600">
    <property type="match status" value="1"/>
</dbReference>
<evidence type="ECO:0000313" key="5">
    <source>
        <dbReference type="Proteomes" id="UP000288212"/>
    </source>
</evidence>
<gene>
    <name evidence="4" type="ORF">CWE06_05530</name>
</gene>
<accession>A0A432VW93</accession>
<keyword evidence="4" id="KW-0378">Hydrolase</keyword>
<dbReference type="Proteomes" id="UP000288212">
    <property type="component" value="Unassembled WGS sequence"/>
</dbReference>
<dbReference type="PANTHER" id="PTHR46825:SF15">
    <property type="entry name" value="BETA-LACTAMASE-RELATED DOMAIN-CONTAINING PROTEIN"/>
    <property type="match status" value="1"/>
</dbReference>